<keyword evidence="2" id="KW-0812">Transmembrane</keyword>
<evidence type="ECO:0000256" key="1">
    <source>
        <dbReference type="SAM" id="MobiDB-lite"/>
    </source>
</evidence>
<keyword evidence="5" id="KW-1185">Reference proteome</keyword>
<keyword evidence="2" id="KW-0472">Membrane</keyword>
<evidence type="ECO:0000313" key="4">
    <source>
        <dbReference type="EMBL" id="BDI03881.1"/>
    </source>
</evidence>
<evidence type="ECO:0000313" key="5">
    <source>
        <dbReference type="Proteomes" id="UP001057498"/>
    </source>
</evidence>
<feature type="domain" description="YutG/PgpA" evidence="3">
    <location>
        <begin position="51"/>
        <end position="198"/>
    </location>
</feature>
<name>A0ABN6PJI9_9BURK</name>
<protein>
    <submittedName>
        <fullName evidence="4">Phosphatidylglycerophosphatase A</fullName>
    </submittedName>
</protein>
<sequence>MTEPTDPDVVDVEPRLPPTSTTTHPTAEPPAAPAAPRRIDAAFMGFHPAHWIALGFGSGLSPWAPGTAGTLWGWASFIWLDRWVQQAGGAAGWGLVLLIGLAVGWWACTTTARNARIDDPGAIVWDEILAIWAILWILGPVGFWGQLGAFALFRYFDAAKPGPVRWADQRFKGGGWRGGFGILFDDLVAALCTLVVIATGVALARALP</sequence>
<feature type="transmembrane region" description="Helical" evidence="2">
    <location>
        <begin position="129"/>
        <end position="156"/>
    </location>
</feature>
<dbReference type="EMBL" id="AP025730">
    <property type="protein sequence ID" value="BDI03881.1"/>
    <property type="molecule type" value="Genomic_DNA"/>
</dbReference>
<dbReference type="CDD" id="cd06971">
    <property type="entry name" value="PgpA"/>
    <property type="match status" value="1"/>
</dbReference>
<feature type="region of interest" description="Disordered" evidence="1">
    <location>
        <begin position="1"/>
        <end position="33"/>
    </location>
</feature>
<dbReference type="PANTHER" id="PTHR36305:SF1">
    <property type="entry name" value="PHOSPHATIDYLGLYCEROPHOSPHATASE A"/>
    <property type="match status" value="1"/>
</dbReference>
<evidence type="ECO:0000256" key="2">
    <source>
        <dbReference type="SAM" id="Phobius"/>
    </source>
</evidence>
<dbReference type="InterPro" id="IPR026037">
    <property type="entry name" value="PgpA"/>
</dbReference>
<dbReference type="Pfam" id="PF04608">
    <property type="entry name" value="PgpA"/>
    <property type="match status" value="1"/>
</dbReference>
<feature type="transmembrane region" description="Helical" evidence="2">
    <location>
        <begin position="90"/>
        <end position="108"/>
    </location>
</feature>
<dbReference type="SUPFAM" id="SSF101307">
    <property type="entry name" value="YutG-like"/>
    <property type="match status" value="1"/>
</dbReference>
<keyword evidence="2" id="KW-1133">Transmembrane helix</keyword>
<organism evidence="4 5">
    <name type="scientific">Sphaerotilus microaerophilus</name>
    <dbReference type="NCBI Taxonomy" id="2914710"/>
    <lineage>
        <taxon>Bacteria</taxon>
        <taxon>Pseudomonadati</taxon>
        <taxon>Pseudomonadota</taxon>
        <taxon>Betaproteobacteria</taxon>
        <taxon>Burkholderiales</taxon>
        <taxon>Sphaerotilaceae</taxon>
        <taxon>Sphaerotilus</taxon>
    </lineage>
</organism>
<proteinExistence type="predicted"/>
<evidence type="ECO:0000259" key="3">
    <source>
        <dbReference type="Pfam" id="PF04608"/>
    </source>
</evidence>
<feature type="transmembrane region" description="Helical" evidence="2">
    <location>
        <begin position="187"/>
        <end position="207"/>
    </location>
</feature>
<feature type="compositionally biased region" description="Acidic residues" evidence="1">
    <location>
        <begin position="1"/>
        <end position="11"/>
    </location>
</feature>
<dbReference type="InterPro" id="IPR036681">
    <property type="entry name" value="PgpA-like_sf"/>
</dbReference>
<dbReference type="Proteomes" id="UP001057498">
    <property type="component" value="Chromosome"/>
</dbReference>
<accession>A0ABN6PJI9</accession>
<dbReference type="InterPro" id="IPR007686">
    <property type="entry name" value="YutG/PgpA"/>
</dbReference>
<gene>
    <name evidence="4" type="ORF">CATMQ487_08510</name>
</gene>
<dbReference type="PANTHER" id="PTHR36305">
    <property type="entry name" value="PHOSPHATIDYLGLYCEROPHOSPHATASE A"/>
    <property type="match status" value="1"/>
</dbReference>
<reference evidence="4" key="1">
    <citation type="submission" date="2022-04" db="EMBL/GenBank/DDBJ databases">
        <title>Whole genome sequence of Sphaerotilus sp. FB-5.</title>
        <authorList>
            <person name="Takeda M."/>
            <person name="Narihara S."/>
            <person name="Akimoto M."/>
            <person name="Akimoto R."/>
            <person name="Nishiyashiki S."/>
            <person name="Murakami T."/>
        </authorList>
    </citation>
    <scope>NUCLEOTIDE SEQUENCE</scope>
    <source>
        <strain evidence="4">FB-5</strain>
    </source>
</reference>